<dbReference type="RefSeq" id="WP_096460982.1">
    <property type="nucleotide sequence ID" value="NZ_AP014936.1"/>
</dbReference>
<organism evidence="2 3">
    <name type="scientific">Sulfurifustis variabilis</name>
    <dbReference type="NCBI Taxonomy" id="1675686"/>
    <lineage>
        <taxon>Bacteria</taxon>
        <taxon>Pseudomonadati</taxon>
        <taxon>Pseudomonadota</taxon>
        <taxon>Gammaproteobacteria</taxon>
        <taxon>Acidiferrobacterales</taxon>
        <taxon>Acidiferrobacteraceae</taxon>
        <taxon>Sulfurifustis</taxon>
    </lineage>
</organism>
<accession>A0A1B4VDP3</accession>
<feature type="transmembrane region" description="Helical" evidence="1">
    <location>
        <begin position="44"/>
        <end position="60"/>
    </location>
</feature>
<keyword evidence="1" id="KW-0812">Transmembrane</keyword>
<dbReference type="Proteomes" id="UP000218899">
    <property type="component" value="Chromosome"/>
</dbReference>
<dbReference type="Pfam" id="PF09838">
    <property type="entry name" value="DUF2065"/>
    <property type="match status" value="1"/>
</dbReference>
<dbReference type="KEGG" id="sva:SVA_1924"/>
<keyword evidence="3" id="KW-1185">Reference proteome</keyword>
<evidence type="ECO:0000256" key="1">
    <source>
        <dbReference type="SAM" id="Phobius"/>
    </source>
</evidence>
<sequence>MWRDLAAALALMLVLEGILPFLNPSGLRRALALLGDLSDVQLRIAGFSSMLIGLLALYWVRG</sequence>
<proteinExistence type="predicted"/>
<evidence type="ECO:0000313" key="2">
    <source>
        <dbReference type="EMBL" id="BAU48477.1"/>
    </source>
</evidence>
<dbReference type="EMBL" id="AP014936">
    <property type="protein sequence ID" value="BAU48477.1"/>
    <property type="molecule type" value="Genomic_DNA"/>
</dbReference>
<reference evidence="2 3" key="1">
    <citation type="submission" date="2015-08" db="EMBL/GenBank/DDBJ databases">
        <title>Complete genome sequence of Sulfurifustis variabilis.</title>
        <authorList>
            <person name="Miura A."/>
            <person name="Kojima H."/>
            <person name="Fukui M."/>
        </authorList>
    </citation>
    <scope>NUCLEOTIDE SEQUENCE [LARGE SCALE GENOMIC DNA]</scope>
    <source>
        <strain evidence="3">skN76</strain>
    </source>
</reference>
<name>A0A1B4VDP3_9GAMM</name>
<dbReference type="AlphaFoldDB" id="A0A1B4VDP3"/>
<keyword evidence="1" id="KW-0472">Membrane</keyword>
<dbReference type="PANTHER" id="PTHR38602">
    <property type="entry name" value="INNER MEMBRANE PROTEIN-RELATED"/>
    <property type="match status" value="1"/>
</dbReference>
<gene>
    <name evidence="2" type="ORF">SVA_1924</name>
</gene>
<evidence type="ECO:0000313" key="3">
    <source>
        <dbReference type="Proteomes" id="UP000218899"/>
    </source>
</evidence>
<keyword evidence="1" id="KW-1133">Transmembrane helix</keyword>
<protein>
    <submittedName>
        <fullName evidence="2">Membrane protein</fullName>
    </submittedName>
</protein>
<dbReference type="InterPro" id="IPR019201">
    <property type="entry name" value="DUF2065"/>
</dbReference>
<dbReference type="PANTHER" id="PTHR38602:SF1">
    <property type="entry name" value="INNER MEMBRANE PROTEIN"/>
    <property type="match status" value="1"/>
</dbReference>